<dbReference type="AlphaFoldDB" id="A0AAE0SLK1"/>
<keyword evidence="3" id="KW-0175">Coiled coil</keyword>
<proteinExistence type="predicted"/>
<organism evidence="4 5">
    <name type="scientific">Potamilus streckersoni</name>
    <dbReference type="NCBI Taxonomy" id="2493646"/>
    <lineage>
        <taxon>Eukaryota</taxon>
        <taxon>Metazoa</taxon>
        <taxon>Spiralia</taxon>
        <taxon>Lophotrochozoa</taxon>
        <taxon>Mollusca</taxon>
        <taxon>Bivalvia</taxon>
        <taxon>Autobranchia</taxon>
        <taxon>Heteroconchia</taxon>
        <taxon>Palaeoheterodonta</taxon>
        <taxon>Unionida</taxon>
        <taxon>Unionoidea</taxon>
        <taxon>Unionidae</taxon>
        <taxon>Ambleminae</taxon>
        <taxon>Lampsilini</taxon>
        <taxon>Potamilus</taxon>
    </lineage>
</organism>
<protein>
    <submittedName>
        <fullName evidence="4">Uncharacterized protein</fullName>
    </submittedName>
</protein>
<dbReference type="SUPFAM" id="SSF52075">
    <property type="entry name" value="Outer arm dynein light chain 1"/>
    <property type="match status" value="1"/>
</dbReference>
<dbReference type="PANTHER" id="PTHR46759">
    <property type="entry name" value="LEUCINE-RICH REPEAT-CONTAINING PROTEIN 72"/>
    <property type="match status" value="1"/>
</dbReference>
<reference evidence="4" key="2">
    <citation type="journal article" date="2021" name="Genome Biol. Evol.">
        <title>Developing a high-quality reference genome for a parasitic bivalve with doubly uniparental inheritance (Bivalvia: Unionida).</title>
        <authorList>
            <person name="Smith C.H."/>
        </authorList>
    </citation>
    <scope>NUCLEOTIDE SEQUENCE</scope>
    <source>
        <strain evidence="4">CHS0354</strain>
        <tissue evidence="4">Mantle</tissue>
    </source>
</reference>
<reference evidence="4" key="1">
    <citation type="journal article" date="2021" name="Genome Biol. Evol.">
        <title>A High-Quality Reference Genome for a Parasitic Bivalve with Doubly Uniparental Inheritance (Bivalvia: Unionida).</title>
        <authorList>
            <person name="Smith C.H."/>
        </authorList>
    </citation>
    <scope>NUCLEOTIDE SEQUENCE</scope>
    <source>
        <strain evidence="4">CHS0354</strain>
    </source>
</reference>
<reference evidence="4" key="3">
    <citation type="submission" date="2023-05" db="EMBL/GenBank/DDBJ databases">
        <authorList>
            <person name="Smith C.H."/>
        </authorList>
    </citation>
    <scope>NUCLEOTIDE SEQUENCE</scope>
    <source>
        <strain evidence="4">CHS0354</strain>
        <tissue evidence="4">Mantle</tissue>
    </source>
</reference>
<evidence type="ECO:0000256" key="2">
    <source>
        <dbReference type="ARBA" id="ARBA00022737"/>
    </source>
</evidence>
<name>A0AAE0SLK1_9BIVA</name>
<comment type="caution">
    <text evidence="4">The sequence shown here is derived from an EMBL/GenBank/DDBJ whole genome shotgun (WGS) entry which is preliminary data.</text>
</comment>
<dbReference type="Pfam" id="PF12799">
    <property type="entry name" value="LRR_4"/>
    <property type="match status" value="1"/>
</dbReference>
<dbReference type="EMBL" id="JAEAOA010002342">
    <property type="protein sequence ID" value="KAK3593958.1"/>
    <property type="molecule type" value="Genomic_DNA"/>
</dbReference>
<keyword evidence="2" id="KW-0677">Repeat</keyword>
<keyword evidence="1" id="KW-0433">Leucine-rich repeat</keyword>
<dbReference type="InterPro" id="IPR025875">
    <property type="entry name" value="Leu-rich_rpt_4"/>
</dbReference>
<dbReference type="InterPro" id="IPR032675">
    <property type="entry name" value="LRR_dom_sf"/>
</dbReference>
<accession>A0AAE0SLK1</accession>
<dbReference type="PROSITE" id="PS51450">
    <property type="entry name" value="LRR"/>
    <property type="match status" value="1"/>
</dbReference>
<evidence type="ECO:0000313" key="4">
    <source>
        <dbReference type="EMBL" id="KAK3593958.1"/>
    </source>
</evidence>
<dbReference type="Gene3D" id="3.80.10.10">
    <property type="entry name" value="Ribonuclease Inhibitor"/>
    <property type="match status" value="1"/>
</dbReference>
<evidence type="ECO:0000256" key="3">
    <source>
        <dbReference type="SAM" id="Coils"/>
    </source>
</evidence>
<dbReference type="InterPro" id="IPR042655">
    <property type="entry name" value="LRC72"/>
</dbReference>
<gene>
    <name evidence="4" type="ORF">CHS0354_040692</name>
</gene>
<evidence type="ECO:0000313" key="5">
    <source>
        <dbReference type="Proteomes" id="UP001195483"/>
    </source>
</evidence>
<dbReference type="InterPro" id="IPR001611">
    <property type="entry name" value="Leu-rich_rpt"/>
</dbReference>
<dbReference type="Proteomes" id="UP001195483">
    <property type="component" value="Unassembled WGS sequence"/>
</dbReference>
<feature type="coiled-coil region" evidence="3">
    <location>
        <begin position="93"/>
        <end position="139"/>
    </location>
</feature>
<keyword evidence="5" id="KW-1185">Reference proteome</keyword>
<evidence type="ECO:0000256" key="1">
    <source>
        <dbReference type="ARBA" id="ARBA00022614"/>
    </source>
</evidence>
<dbReference type="PANTHER" id="PTHR46759:SF1">
    <property type="entry name" value="LEUCINE-RICH REPEAT-CONTAINING PROTEIN 72"/>
    <property type="match status" value="1"/>
</dbReference>
<sequence length="236" mass="27849">MADSEQVIAKHLKKRGIKKDKDVEELYLSNSGLTECVDLSRFKYLRCLWLNGNKLRRLNCLSHNYRLAELYLQNNQFVEVFGSLKHLTSLRILMLQNNQLTKLEQLVTEFEKMQCLHTLKVLKSERDTARKMYDQNQEKIRERIAFGHRSEGPPTLYYPAEQPAPLTKFDSRDIGNSFLRDKVPYATEEDAVNARRLKKSVTLFTTFDWSKVPRIEERRQAEHPFDSPEIITHVYR</sequence>